<reference evidence="5 7" key="1">
    <citation type="submission" date="2014-04" db="EMBL/GenBank/DDBJ databases">
        <authorList>
            <person name="Bishop-Lilly K.A."/>
            <person name="Broomall S.M."/>
            <person name="Chain P.S."/>
            <person name="Chertkov O."/>
            <person name="Coyne S.R."/>
            <person name="Daligault H.E."/>
            <person name="Davenport K.W."/>
            <person name="Erkkila T."/>
            <person name="Frey K.G."/>
            <person name="Gibbons H.S."/>
            <person name="Gu W."/>
            <person name="Jaissle J."/>
            <person name="Johnson S.L."/>
            <person name="Koroleva G.I."/>
            <person name="Ladner J.T."/>
            <person name="Lo C.-C."/>
            <person name="Minogue T.D."/>
            <person name="Munk C."/>
            <person name="Palacios G.F."/>
            <person name="Redden C.L."/>
            <person name="Rosenzweig C.N."/>
            <person name="Scholz M.B."/>
            <person name="Teshima H."/>
            <person name="Xu Y."/>
        </authorList>
    </citation>
    <scope>NUCLEOTIDE SEQUENCE [LARGE SCALE GENOMIC DNA]</scope>
    <source>
        <strain evidence="5 7">BHP</strain>
    </source>
</reference>
<evidence type="ECO:0000313" key="5">
    <source>
        <dbReference type="EMBL" id="KFM95063.1"/>
    </source>
</evidence>
<evidence type="ECO:0000313" key="8">
    <source>
        <dbReference type="Proteomes" id="UP000264294"/>
    </source>
</evidence>
<evidence type="ECO:0000256" key="1">
    <source>
        <dbReference type="ARBA" id="ARBA00022553"/>
    </source>
</evidence>
<keyword evidence="3" id="KW-0862">Zinc</keyword>
<dbReference type="PANTHER" id="PTHR11596">
    <property type="entry name" value="ALKALINE PHOSPHATASE"/>
    <property type="match status" value="1"/>
</dbReference>
<dbReference type="Pfam" id="PF00245">
    <property type="entry name" value="Alk_phosphatase"/>
    <property type="match status" value="1"/>
</dbReference>
<proteinExistence type="inferred from homology"/>
<organism evidence="5 7">
    <name type="scientific">Bacillus clarus</name>
    <dbReference type="NCBI Taxonomy" id="2338372"/>
    <lineage>
        <taxon>Bacteria</taxon>
        <taxon>Bacillati</taxon>
        <taxon>Bacillota</taxon>
        <taxon>Bacilli</taxon>
        <taxon>Bacillales</taxon>
        <taxon>Bacillaceae</taxon>
        <taxon>Bacillus</taxon>
        <taxon>Bacillus cereus group</taxon>
    </lineage>
</organism>
<sequence length="557" mass="59768">MTNLRKKMMRLTLAGTVVLGSLGTGSMMNDNEVKAEVKKAGQQPKNIIMMVMDGTSSSATTLARWYKGSPLALDQIVSGGVRTYSAESAITESAPAATALATGNKSNSSYVGVLPSIVNSPGLEPIKEEDRLRPVANVLEGAERSGRATGIIATSEIQHATPAGFSAHYANRNNFEVLGEQQVYQNMEVVLGGGKAALQPVVSNGIRKDNEDLVKVIQDKGYDFVETKDALLNSKSDKIWGSFSNTALAFDMDREATNPDQPTLSQMAGKAIQTLSKDKDGFFLFVEGSKPDWAAHANDLIGMISDVLAFDAAVAKALEFAKKDGETMVIALADHGNSGISVGNTNTTKGYDTTPVAAYINPLKKAKMTLEGATNRLKGDLSNIEEVAALYGLDNLSDDEKEKLKATQKKTDVGPILTKLLANRANIGFTTGGHTGEDVFLYSYGPQKPYGLVQNTDIAKTMAKAMGFNLGELTNKLFLDGESAFKQIGATVTIDKTDVANGVLVVKHKKVEAQLFANKNIIRIDGKDYELGSIVVESNGKFYVPEKAIHLFIKHSR</sequence>
<feature type="binding site" evidence="3">
    <location>
        <position position="335"/>
    </location>
    <ligand>
        <name>Zn(2+)</name>
        <dbReference type="ChEBI" id="CHEBI:29105"/>
        <label>2</label>
    </ligand>
</feature>
<dbReference type="InterPro" id="IPR017850">
    <property type="entry name" value="Alkaline_phosphatase_core_sf"/>
</dbReference>
<keyword evidence="1" id="KW-0597">Phosphoprotein</keyword>
<keyword evidence="8" id="KW-1185">Reference proteome</keyword>
<dbReference type="GO" id="GO:0004035">
    <property type="term" value="F:alkaline phosphatase activity"/>
    <property type="evidence" value="ECO:0007669"/>
    <property type="project" value="TreeGrafter"/>
</dbReference>
<dbReference type="CDD" id="cd16012">
    <property type="entry name" value="ALP"/>
    <property type="match status" value="1"/>
</dbReference>
<dbReference type="PANTHER" id="PTHR11596:SF5">
    <property type="entry name" value="ALKALINE PHOSPHATASE"/>
    <property type="match status" value="1"/>
</dbReference>
<dbReference type="STRING" id="1405.B7492_17510"/>
<comment type="caution">
    <text evidence="5">The sequence shown here is derived from an EMBL/GenBank/DDBJ whole genome shotgun (WGS) entry which is preliminary data.</text>
</comment>
<evidence type="ECO:0000313" key="6">
    <source>
        <dbReference type="EMBL" id="RFT62955.1"/>
    </source>
</evidence>
<feature type="active site" description="Phosphoserine intermediate" evidence="2">
    <location>
        <position position="93"/>
    </location>
</feature>
<feature type="binding site" evidence="3">
    <location>
        <position position="334"/>
    </location>
    <ligand>
        <name>Zn(2+)</name>
        <dbReference type="ChEBI" id="CHEBI:29105"/>
        <label>2</label>
    </ligand>
</feature>
<comment type="similarity">
    <text evidence="4">Belongs to the alkaline phosphatase family.</text>
</comment>
<evidence type="ECO:0000256" key="3">
    <source>
        <dbReference type="PIRSR" id="PIRSR601952-2"/>
    </source>
</evidence>
<evidence type="ECO:0000256" key="4">
    <source>
        <dbReference type="RuleBase" id="RU003946"/>
    </source>
</evidence>
<feature type="binding site" evidence="3">
    <location>
        <position position="53"/>
    </location>
    <ligand>
        <name>Zn(2+)</name>
        <dbReference type="ChEBI" id="CHEBI:29105"/>
        <label>2</label>
    </ligand>
</feature>
<feature type="binding site" evidence="3">
    <location>
        <position position="159"/>
    </location>
    <ligand>
        <name>Mg(2+)</name>
        <dbReference type="ChEBI" id="CHEBI:18420"/>
    </ligand>
</feature>
<feature type="binding site" evidence="3">
    <location>
        <position position="287"/>
    </location>
    <ligand>
        <name>Mg(2+)</name>
        <dbReference type="ChEBI" id="CHEBI:18420"/>
    </ligand>
</feature>
<dbReference type="EMBL" id="QVOD01000056">
    <property type="protein sequence ID" value="RFT62955.1"/>
    <property type="molecule type" value="Genomic_DNA"/>
</dbReference>
<protein>
    <submittedName>
        <fullName evidence="5 6">Alkaline phosphatase</fullName>
    </submittedName>
</protein>
<reference evidence="6 8" key="2">
    <citation type="submission" date="2018-08" db="EMBL/GenBank/DDBJ databases">
        <title>Bacillus clarus sp. nov. strain PS00077A.</title>
        <authorList>
            <person name="Mendez Acevedo M."/>
            <person name="Carroll L."/>
            <person name="Mukherjee M."/>
            <person name="Wiedmann M."/>
            <person name="Kovac J."/>
        </authorList>
    </citation>
    <scope>NUCLEOTIDE SEQUENCE [LARGE SCALE GENOMIC DNA]</scope>
    <source>
        <strain evidence="6 8">PS00077A</strain>
    </source>
</reference>
<dbReference type="GO" id="GO:0046872">
    <property type="term" value="F:metal ion binding"/>
    <property type="evidence" value="ECO:0007669"/>
    <property type="project" value="UniProtKB-KW"/>
</dbReference>
<feature type="binding site" evidence="3">
    <location>
        <position position="296"/>
    </location>
    <ligand>
        <name>Zn(2+)</name>
        <dbReference type="ChEBI" id="CHEBI:29105"/>
        <label>2</label>
    </ligand>
</feature>
<feature type="binding site" evidence="3">
    <location>
        <position position="434"/>
    </location>
    <ligand>
        <name>Zn(2+)</name>
        <dbReference type="ChEBI" id="CHEBI:29105"/>
        <label>1</label>
    </ligand>
</feature>
<dbReference type="InterPro" id="IPR001952">
    <property type="entry name" value="Alkaline_phosphatase"/>
</dbReference>
<dbReference type="SUPFAM" id="SSF53649">
    <property type="entry name" value="Alkaline phosphatase-like"/>
    <property type="match status" value="1"/>
</dbReference>
<feature type="binding site" evidence="3">
    <location>
        <position position="292"/>
    </location>
    <ligand>
        <name>Zn(2+)</name>
        <dbReference type="ChEBI" id="CHEBI:29105"/>
        <label>2</label>
    </ligand>
</feature>
<dbReference type="EMBL" id="JMQC01000011">
    <property type="protein sequence ID" value="KFM95063.1"/>
    <property type="molecule type" value="Genomic_DNA"/>
</dbReference>
<name>A0A090Y8I7_9BACI</name>
<gene>
    <name evidence="6" type="ORF">D0U04_26450</name>
    <name evidence="5" type="ORF">DJ93_5669</name>
</gene>
<evidence type="ECO:0000313" key="7">
    <source>
        <dbReference type="Proteomes" id="UP000029389"/>
    </source>
</evidence>
<keyword evidence="3" id="KW-0479">Metal-binding</keyword>
<dbReference type="SMART" id="SM00098">
    <property type="entry name" value="alkPPc"/>
    <property type="match status" value="1"/>
</dbReference>
<dbReference type="Proteomes" id="UP000029389">
    <property type="component" value="Unassembled WGS sequence"/>
</dbReference>
<dbReference type="PRINTS" id="PR00113">
    <property type="entry name" value="ALKPHPHTASE"/>
</dbReference>
<dbReference type="Gene3D" id="1.10.60.40">
    <property type="match status" value="1"/>
</dbReference>
<accession>A0A090Y8I7</accession>
<dbReference type="Proteomes" id="UP000264294">
    <property type="component" value="Unassembled WGS sequence"/>
</dbReference>
<feature type="binding site" evidence="3">
    <location>
        <position position="161"/>
    </location>
    <ligand>
        <name>Mg(2+)</name>
        <dbReference type="ChEBI" id="CHEBI:18420"/>
    </ligand>
</feature>
<dbReference type="RefSeq" id="WP_042984865.1">
    <property type="nucleotide sequence ID" value="NZ_JMQC01000011.1"/>
</dbReference>
<dbReference type="Gene3D" id="3.40.720.10">
    <property type="entry name" value="Alkaline Phosphatase, subunit A"/>
    <property type="match status" value="1"/>
</dbReference>
<evidence type="ECO:0000256" key="2">
    <source>
        <dbReference type="PIRSR" id="PIRSR601952-1"/>
    </source>
</evidence>
<dbReference type="PATRIC" id="fig|1405.8.peg.5863"/>
<feature type="binding site" evidence="3">
    <location>
        <position position="53"/>
    </location>
    <ligand>
        <name>Mg(2+)</name>
        <dbReference type="ChEBI" id="CHEBI:18420"/>
    </ligand>
</feature>
<comment type="cofactor">
    <cofactor evidence="3">
        <name>Mg(2+)</name>
        <dbReference type="ChEBI" id="CHEBI:18420"/>
    </cofactor>
    <text evidence="3">Binds 1 Mg(2+) ion.</text>
</comment>
<keyword evidence="3" id="KW-0460">Magnesium</keyword>
<comment type="cofactor">
    <cofactor evidence="3">
        <name>Zn(2+)</name>
        <dbReference type="ChEBI" id="CHEBI:29105"/>
    </cofactor>
    <text evidence="3">Binds 2 Zn(2+) ions.</text>
</comment>
<dbReference type="AlphaFoldDB" id="A0A090Y8I7"/>